<evidence type="ECO:0000256" key="1">
    <source>
        <dbReference type="ARBA" id="ARBA00012513"/>
    </source>
</evidence>
<organism evidence="9 10">
    <name type="scientific">Giardia intestinalis (strain ATCC 50803 / WB clone C6)</name>
    <name type="common">Giardia lamblia</name>
    <dbReference type="NCBI Taxonomy" id="184922"/>
    <lineage>
        <taxon>Eukaryota</taxon>
        <taxon>Metamonada</taxon>
        <taxon>Diplomonadida</taxon>
        <taxon>Hexamitidae</taxon>
        <taxon>Giardiinae</taxon>
        <taxon>Giardia</taxon>
    </lineage>
</organism>
<dbReference type="Gene3D" id="3.30.40.10">
    <property type="entry name" value="Zinc/RING finger domain, C3HC4 (zinc finger)"/>
    <property type="match status" value="1"/>
</dbReference>
<dbReference type="PROSITE" id="PS50011">
    <property type="entry name" value="PROTEIN_KINASE_DOM"/>
    <property type="match status" value="1"/>
</dbReference>
<dbReference type="SMART" id="SM00220">
    <property type="entry name" value="S_TKc"/>
    <property type="match status" value="1"/>
</dbReference>
<dbReference type="InterPro" id="IPR050660">
    <property type="entry name" value="NEK_Ser/Thr_kinase"/>
</dbReference>
<name>A8B916_GIAIC</name>
<proteinExistence type="predicted"/>
<dbReference type="STRING" id="184922.A8B916"/>
<evidence type="ECO:0000256" key="7">
    <source>
        <dbReference type="ARBA" id="ARBA00047899"/>
    </source>
</evidence>
<comment type="catalytic activity">
    <reaction evidence="7">
        <text>L-threonyl-[protein] + ATP = O-phospho-L-threonyl-[protein] + ADP + H(+)</text>
        <dbReference type="Rhea" id="RHEA:46608"/>
        <dbReference type="Rhea" id="RHEA-COMP:11060"/>
        <dbReference type="Rhea" id="RHEA-COMP:11605"/>
        <dbReference type="ChEBI" id="CHEBI:15378"/>
        <dbReference type="ChEBI" id="CHEBI:30013"/>
        <dbReference type="ChEBI" id="CHEBI:30616"/>
        <dbReference type="ChEBI" id="CHEBI:61977"/>
        <dbReference type="ChEBI" id="CHEBI:456216"/>
        <dbReference type="EC" id="2.7.11.1"/>
    </reaction>
</comment>
<keyword evidence="5 9" id="KW-0418">Kinase</keyword>
<dbReference type="KEGG" id="gla:GL50803_007356"/>
<dbReference type="SUPFAM" id="SSF56112">
    <property type="entry name" value="Protein kinase-like (PK-like)"/>
    <property type="match status" value="1"/>
</dbReference>
<sequence>MLPEQYSSSDAISNAIDQHLSSFKYLSLYTLKGTDKFMAEEIDAEIQGEGERATLDMLYAEYASAQLLAHSNIIRYHGLFVHAYYVYNVTQFCATPLSAVKFYNKDCGLSVSDVLKFTAQTALALAYLHSPYKVGPQHISTFCLPRVHGWMSLDSVVIDAASSRYVVMDLVPTLRRLRVKSKRTPMSRRYFSPEKLLRGDDSPGFPQDDAWSLGIILYECITNQKFNCPDKEHYATEEQWTEFMGKHIDLIQDVWLRNLVMQLLAFNPAERLTVEELLMDPRIAQAAADNEARLVSHMELSFLGDKRMQCLYPEIVQANKDLHSNLDQLLSEISGEERRSFELKEQCEDLTTQQESLLSEIAMQQAAVSSMKDLANDINPNYDQLKAELEELARYLDIDINQENTLSMLNGADQAIQDMMNAIQQLQELVSIYNDHKERIRDPNQLNREADAMLVDLKSTIYSTAQFIARLSKDACVDLLDSDIPTCSVCLGSLSNIVFYRCNHIACCNVCLEHILNSTRTCPICRTEITQYKEVTW</sequence>
<dbReference type="AlphaFoldDB" id="A8B916"/>
<dbReference type="PANTHER" id="PTHR43671">
    <property type="entry name" value="SERINE/THREONINE-PROTEIN KINASE NEK"/>
    <property type="match status" value="1"/>
</dbReference>
<accession>A8B916</accession>
<protein>
    <recommendedName>
        <fullName evidence="1">non-specific serine/threonine protein kinase</fullName>
        <ecNumber evidence="1">2.7.11.1</ecNumber>
    </recommendedName>
</protein>
<evidence type="ECO:0000313" key="9">
    <source>
        <dbReference type="EMBL" id="KAE8302348.1"/>
    </source>
</evidence>
<evidence type="ECO:0000256" key="4">
    <source>
        <dbReference type="ARBA" id="ARBA00022741"/>
    </source>
</evidence>
<evidence type="ECO:0000256" key="8">
    <source>
        <dbReference type="ARBA" id="ARBA00048679"/>
    </source>
</evidence>
<dbReference type="SUPFAM" id="SSF57850">
    <property type="entry name" value="RING/U-box"/>
    <property type="match status" value="1"/>
</dbReference>
<dbReference type="Pfam" id="PF13920">
    <property type="entry name" value="zf-C3HC4_3"/>
    <property type="match status" value="1"/>
</dbReference>
<dbReference type="RefSeq" id="XP_001708742.1">
    <property type="nucleotide sequence ID" value="XM_001708690.1"/>
</dbReference>
<evidence type="ECO:0000256" key="5">
    <source>
        <dbReference type="ARBA" id="ARBA00022777"/>
    </source>
</evidence>
<keyword evidence="6" id="KW-0067">ATP-binding</keyword>
<reference evidence="9 10" key="1">
    <citation type="journal article" date="2007" name="Science">
        <title>Genomic minimalism in the early diverging intestinal parasite Giardia lamblia.</title>
        <authorList>
            <person name="Morrison H.G."/>
            <person name="McArthur A.G."/>
            <person name="Gillin F.D."/>
            <person name="Aley S.B."/>
            <person name="Adam R.D."/>
            <person name="Olsen G.J."/>
            <person name="Best A.A."/>
            <person name="Cande W.Z."/>
            <person name="Chen F."/>
            <person name="Cipriano M.J."/>
            <person name="Davids B.J."/>
            <person name="Dawson S.C."/>
            <person name="Elmendorf H.G."/>
            <person name="Hehl A.B."/>
            <person name="Holder M.E."/>
            <person name="Huse S.M."/>
            <person name="Kim U.U."/>
            <person name="Lasek-Nesselquist E."/>
            <person name="Manning G."/>
            <person name="Nigam A."/>
            <person name="Nixon J.E."/>
            <person name="Palm D."/>
            <person name="Passamaneck N.E."/>
            <person name="Prabhu A."/>
            <person name="Reich C.I."/>
            <person name="Reiner D.S."/>
            <person name="Samuelson J."/>
            <person name="Svard S.G."/>
            <person name="Sogin M.L."/>
        </authorList>
    </citation>
    <scope>NUCLEOTIDE SEQUENCE [LARGE SCALE GENOMIC DNA]</scope>
    <source>
        <strain evidence="9 10">WB C6</strain>
    </source>
</reference>
<dbReference type="PROSITE" id="PS50089">
    <property type="entry name" value="ZF_RING_2"/>
    <property type="match status" value="1"/>
</dbReference>
<dbReference type="HOGENOM" id="CLU_507586_0_0_1"/>
<dbReference type="InterPro" id="IPR001841">
    <property type="entry name" value="Znf_RING"/>
</dbReference>
<dbReference type="Proteomes" id="UP000001548">
    <property type="component" value="Unassembled WGS sequence"/>
</dbReference>
<dbReference type="GO" id="GO:0004674">
    <property type="term" value="F:protein serine/threonine kinase activity"/>
    <property type="evidence" value="ECO:0000318"/>
    <property type="project" value="GO_Central"/>
</dbReference>
<dbReference type="InterPro" id="IPR000719">
    <property type="entry name" value="Prot_kinase_dom"/>
</dbReference>
<gene>
    <name evidence="9" type="ORF">GL50803_007356</name>
</gene>
<keyword evidence="4" id="KW-0547">Nucleotide-binding</keyword>
<evidence type="ECO:0000313" key="10">
    <source>
        <dbReference type="Proteomes" id="UP000001548"/>
    </source>
</evidence>
<evidence type="ECO:0000256" key="3">
    <source>
        <dbReference type="ARBA" id="ARBA00022679"/>
    </source>
</evidence>
<dbReference type="PANTHER" id="PTHR43671:SF98">
    <property type="entry name" value="SERINE_THREONINE-PROTEIN KINASE NEK11"/>
    <property type="match status" value="1"/>
</dbReference>
<dbReference type="EMBL" id="AACB03000004">
    <property type="protein sequence ID" value="KAE8302348.1"/>
    <property type="molecule type" value="Genomic_DNA"/>
</dbReference>
<dbReference type="GO" id="GO:0005524">
    <property type="term" value="F:ATP binding"/>
    <property type="evidence" value="ECO:0007669"/>
    <property type="project" value="UniProtKB-KW"/>
</dbReference>
<comment type="catalytic activity">
    <reaction evidence="8">
        <text>L-seryl-[protein] + ATP = O-phospho-L-seryl-[protein] + ADP + H(+)</text>
        <dbReference type="Rhea" id="RHEA:17989"/>
        <dbReference type="Rhea" id="RHEA-COMP:9863"/>
        <dbReference type="Rhea" id="RHEA-COMP:11604"/>
        <dbReference type="ChEBI" id="CHEBI:15378"/>
        <dbReference type="ChEBI" id="CHEBI:29999"/>
        <dbReference type="ChEBI" id="CHEBI:30616"/>
        <dbReference type="ChEBI" id="CHEBI:83421"/>
        <dbReference type="ChEBI" id="CHEBI:456216"/>
        <dbReference type="EC" id="2.7.11.1"/>
    </reaction>
</comment>
<comment type="caution">
    <text evidence="9">The sequence shown here is derived from an EMBL/GenBank/DDBJ whole genome shotgun (WGS) entry which is preliminary data.</text>
</comment>
<dbReference type="InterPro" id="IPR013083">
    <property type="entry name" value="Znf_RING/FYVE/PHD"/>
</dbReference>
<keyword evidence="10" id="KW-1185">Reference proteome</keyword>
<dbReference type="Gene3D" id="1.10.510.10">
    <property type="entry name" value="Transferase(Phosphotransferase) domain 1"/>
    <property type="match status" value="1"/>
</dbReference>
<dbReference type="InterPro" id="IPR011009">
    <property type="entry name" value="Kinase-like_dom_sf"/>
</dbReference>
<dbReference type="EC" id="2.7.11.1" evidence="1"/>
<dbReference type="GeneID" id="5701658"/>
<keyword evidence="2" id="KW-0723">Serine/threonine-protein kinase</keyword>
<dbReference type="OMA" id="HAYYVYN"/>
<evidence type="ECO:0000256" key="2">
    <source>
        <dbReference type="ARBA" id="ARBA00022527"/>
    </source>
</evidence>
<dbReference type="VEuPathDB" id="GiardiaDB:GL50803_7356"/>
<keyword evidence="3" id="KW-0808">Transferase</keyword>
<evidence type="ECO:0000256" key="6">
    <source>
        <dbReference type="ARBA" id="ARBA00022840"/>
    </source>
</evidence>